<proteinExistence type="predicted"/>
<evidence type="ECO:0000313" key="1">
    <source>
        <dbReference type="EMBL" id="KAJ9073541.1"/>
    </source>
</evidence>
<reference evidence="1" key="1">
    <citation type="submission" date="2022-04" db="EMBL/GenBank/DDBJ databases">
        <title>Genome of the entomopathogenic fungus Entomophthora muscae.</title>
        <authorList>
            <person name="Elya C."/>
            <person name="Lovett B.R."/>
            <person name="Lee E."/>
            <person name="Macias A.M."/>
            <person name="Hajek A.E."/>
            <person name="De Bivort B.L."/>
            <person name="Kasson M.T."/>
            <person name="De Fine Licht H.H."/>
            <person name="Stajich J.E."/>
        </authorList>
    </citation>
    <scope>NUCLEOTIDE SEQUENCE</scope>
    <source>
        <strain evidence="1">Berkeley</strain>
    </source>
</reference>
<name>A0ACC2TGL7_9FUNG</name>
<dbReference type="Proteomes" id="UP001165960">
    <property type="component" value="Unassembled WGS sequence"/>
</dbReference>
<sequence>MADFKPENCKAFMCMLHSSWVRFLNQTLPGGSCQLRLQDCNTTVAGLEHGTVTHSEEEEEEDPNSIFSETEVPVLRLPCLGFEDLQDWSNSIVLETASLSLATPLA</sequence>
<comment type="caution">
    <text evidence="1">The sequence shown here is derived from an EMBL/GenBank/DDBJ whole genome shotgun (WGS) entry which is preliminary data.</text>
</comment>
<accession>A0ACC2TGL7</accession>
<dbReference type="EMBL" id="QTSX02002900">
    <property type="protein sequence ID" value="KAJ9073541.1"/>
    <property type="molecule type" value="Genomic_DNA"/>
</dbReference>
<keyword evidence="2" id="KW-1185">Reference proteome</keyword>
<evidence type="ECO:0000313" key="2">
    <source>
        <dbReference type="Proteomes" id="UP001165960"/>
    </source>
</evidence>
<protein>
    <submittedName>
        <fullName evidence="1">Uncharacterized protein</fullName>
    </submittedName>
</protein>
<organism evidence="1 2">
    <name type="scientific">Entomophthora muscae</name>
    <dbReference type="NCBI Taxonomy" id="34485"/>
    <lineage>
        <taxon>Eukaryota</taxon>
        <taxon>Fungi</taxon>
        <taxon>Fungi incertae sedis</taxon>
        <taxon>Zoopagomycota</taxon>
        <taxon>Entomophthoromycotina</taxon>
        <taxon>Entomophthoromycetes</taxon>
        <taxon>Entomophthorales</taxon>
        <taxon>Entomophthoraceae</taxon>
        <taxon>Entomophthora</taxon>
    </lineage>
</organism>
<gene>
    <name evidence="1" type="ORF">DSO57_1015307</name>
</gene>